<keyword evidence="2" id="KW-1185">Reference proteome</keyword>
<sequence length="129" mass="14245">MMTHFLATVEFDERRSLPDLSADLARVFGIRLTKDDAGRFDEVPAYVGNVDEVQVTLFGPTEDQEERECVLEVSYRSSLLASQAQAATTALLQPVFDRTVVDSTGHINCSAQLANLLVAHGFDDCKPIR</sequence>
<accession>A0A840MQD6</accession>
<proteinExistence type="predicted"/>
<dbReference type="EMBL" id="JACHHY010000069">
    <property type="protein sequence ID" value="MBB5020650.1"/>
    <property type="molecule type" value="Genomic_DNA"/>
</dbReference>
<evidence type="ECO:0000313" key="2">
    <source>
        <dbReference type="Proteomes" id="UP000575898"/>
    </source>
</evidence>
<dbReference type="Proteomes" id="UP000575898">
    <property type="component" value="Unassembled WGS sequence"/>
</dbReference>
<evidence type="ECO:0000313" key="1">
    <source>
        <dbReference type="EMBL" id="MBB5020650.1"/>
    </source>
</evidence>
<protein>
    <submittedName>
        <fullName evidence="1">Uncharacterized protein</fullName>
    </submittedName>
</protein>
<gene>
    <name evidence="1" type="ORF">HNQ59_003975</name>
</gene>
<reference evidence="1 2" key="1">
    <citation type="submission" date="2020-08" db="EMBL/GenBank/DDBJ databases">
        <title>Genomic Encyclopedia of Type Strains, Phase IV (KMG-IV): sequencing the most valuable type-strain genomes for metagenomic binning, comparative biology and taxonomic classification.</title>
        <authorList>
            <person name="Goeker M."/>
        </authorList>
    </citation>
    <scope>NUCLEOTIDE SEQUENCE [LARGE SCALE GENOMIC DNA]</scope>
    <source>
        <strain evidence="1 2">DSM 27165</strain>
    </source>
</reference>
<organism evidence="1 2">
    <name type="scientific">Chitinivorax tropicus</name>
    <dbReference type="NCBI Taxonomy" id="714531"/>
    <lineage>
        <taxon>Bacteria</taxon>
        <taxon>Pseudomonadati</taxon>
        <taxon>Pseudomonadota</taxon>
        <taxon>Betaproteobacteria</taxon>
        <taxon>Chitinivorax</taxon>
    </lineage>
</organism>
<comment type="caution">
    <text evidence="1">The sequence shown here is derived from an EMBL/GenBank/DDBJ whole genome shotgun (WGS) entry which is preliminary data.</text>
</comment>
<name>A0A840MQD6_9PROT</name>
<dbReference type="AlphaFoldDB" id="A0A840MQD6"/>